<evidence type="ECO:0000256" key="5">
    <source>
        <dbReference type="ARBA" id="ARBA00022857"/>
    </source>
</evidence>
<dbReference type="AlphaFoldDB" id="A0A381SKW0"/>
<dbReference type="FunFam" id="3.40.50.720:FF:000006">
    <property type="entry name" value="Bifunctional protein FolD"/>
    <property type="match status" value="1"/>
</dbReference>
<dbReference type="Gene3D" id="3.40.50.720">
    <property type="entry name" value="NAD(P)-binding Rossmann-like Domain"/>
    <property type="match status" value="1"/>
</dbReference>
<gene>
    <name evidence="10" type="ORF">METZ01_LOCUS57546</name>
</gene>
<dbReference type="InterPro" id="IPR020631">
    <property type="entry name" value="THF_DH/CycHdrlase_NAD-bd_dom"/>
</dbReference>
<accession>A0A381SKW0</accession>
<dbReference type="InterPro" id="IPR036291">
    <property type="entry name" value="NAD(P)-bd_dom_sf"/>
</dbReference>
<comment type="subunit">
    <text evidence="2">Homodimer.</text>
</comment>
<dbReference type="PANTHER" id="PTHR48099">
    <property type="entry name" value="C-1-TETRAHYDROFOLATE SYNTHASE, CYTOPLASMIC-RELATED"/>
    <property type="match status" value="1"/>
</dbReference>
<dbReference type="InterPro" id="IPR046346">
    <property type="entry name" value="Aminoacid_DH-like_N_sf"/>
</dbReference>
<feature type="domain" description="Tetrahydrofolate dehydrogenase/cyclohydrolase NAD(P)-binding" evidence="9">
    <location>
        <begin position="140"/>
        <end position="281"/>
    </location>
</feature>
<organism evidence="10">
    <name type="scientific">marine metagenome</name>
    <dbReference type="NCBI Taxonomy" id="408172"/>
    <lineage>
        <taxon>unclassified sequences</taxon>
        <taxon>metagenomes</taxon>
        <taxon>ecological metagenomes</taxon>
    </lineage>
</organism>
<keyword evidence="3" id="KW-0554">One-carbon metabolism</keyword>
<dbReference type="SUPFAM" id="SSF51735">
    <property type="entry name" value="NAD(P)-binding Rossmann-fold domains"/>
    <property type="match status" value="1"/>
</dbReference>
<dbReference type="GO" id="GO:0035999">
    <property type="term" value="P:tetrahydrofolate interconversion"/>
    <property type="evidence" value="ECO:0007669"/>
    <property type="project" value="TreeGrafter"/>
</dbReference>
<name>A0A381SKW0_9ZZZZ</name>
<dbReference type="NCBIfam" id="NF008058">
    <property type="entry name" value="PRK10792.1"/>
    <property type="match status" value="1"/>
</dbReference>
<dbReference type="GO" id="GO:0004477">
    <property type="term" value="F:methenyltetrahydrofolate cyclohydrolase activity"/>
    <property type="evidence" value="ECO:0007669"/>
    <property type="project" value="TreeGrafter"/>
</dbReference>
<dbReference type="Pfam" id="PF02882">
    <property type="entry name" value="THF_DHG_CYH_C"/>
    <property type="match status" value="1"/>
</dbReference>
<protein>
    <recommendedName>
        <fullName evidence="11">Methenyltetrahydrofolate cyclohydrolase</fullName>
    </recommendedName>
</protein>
<dbReference type="CDD" id="cd01080">
    <property type="entry name" value="NAD_bind_m-THF_DH_Cyclohyd"/>
    <property type="match status" value="1"/>
</dbReference>
<dbReference type="Pfam" id="PF00763">
    <property type="entry name" value="THF_DHG_CYH"/>
    <property type="match status" value="1"/>
</dbReference>
<evidence type="ECO:0000256" key="7">
    <source>
        <dbReference type="ARBA" id="ARBA00023268"/>
    </source>
</evidence>
<dbReference type="PRINTS" id="PR00085">
    <property type="entry name" value="THFDHDRGNASE"/>
</dbReference>
<dbReference type="HAMAP" id="MF_01576">
    <property type="entry name" value="THF_DHG_CYH"/>
    <property type="match status" value="1"/>
</dbReference>
<sequence>MSARILDGEVIARSIKDVIARRTIKRVHDGHRPPGLAIILVGDDPSSHVYVRLKKKDCEVVGFHTEICLFDESASENEVISCVQGFNRNENIDGILVQLPLPAQIDALTVIKTINPEKDVDGIHPYNLGLLALREPAIRSCTSKGIMSLLDQTDIPIRGLDATVVGASNHVGRPTCLELLRAGCTVTSCHRFSRDTRSHVVSADIVISATGVAGLIKGDWIKPGAIVIDVGIERQLDGSLRGDVDYDSVIKVAGWLTPVPGGVGPMTRVSILENVMEAAEKVAP</sequence>
<evidence type="ECO:0000259" key="9">
    <source>
        <dbReference type="Pfam" id="PF02882"/>
    </source>
</evidence>
<dbReference type="FunFam" id="3.40.50.10860:FF:000005">
    <property type="entry name" value="C-1-tetrahydrofolate synthase, cytoplasmic, putative"/>
    <property type="match status" value="1"/>
</dbReference>
<evidence type="ECO:0000256" key="1">
    <source>
        <dbReference type="ARBA" id="ARBA00004777"/>
    </source>
</evidence>
<keyword evidence="7" id="KW-0511">Multifunctional enzyme</keyword>
<proteinExistence type="inferred from homology"/>
<dbReference type="PANTHER" id="PTHR48099:SF5">
    <property type="entry name" value="C-1-TETRAHYDROFOLATE SYNTHASE, CYTOPLASMIC"/>
    <property type="match status" value="1"/>
</dbReference>
<keyword evidence="6" id="KW-0560">Oxidoreductase</keyword>
<dbReference type="GO" id="GO:0004488">
    <property type="term" value="F:methylenetetrahydrofolate dehydrogenase (NADP+) activity"/>
    <property type="evidence" value="ECO:0007669"/>
    <property type="project" value="InterPro"/>
</dbReference>
<dbReference type="Gene3D" id="3.40.50.10860">
    <property type="entry name" value="Leucine Dehydrogenase, chain A, domain 1"/>
    <property type="match status" value="1"/>
</dbReference>
<dbReference type="InterPro" id="IPR020630">
    <property type="entry name" value="THF_DH/CycHdrlase_cat_dom"/>
</dbReference>
<feature type="domain" description="Tetrahydrofolate dehydrogenase/cyclohydrolase catalytic" evidence="8">
    <location>
        <begin position="6"/>
        <end position="121"/>
    </location>
</feature>
<evidence type="ECO:0008006" key="11">
    <source>
        <dbReference type="Google" id="ProtNLM"/>
    </source>
</evidence>
<evidence type="ECO:0000313" key="10">
    <source>
        <dbReference type="EMBL" id="SVA04692.1"/>
    </source>
</evidence>
<evidence type="ECO:0000256" key="3">
    <source>
        <dbReference type="ARBA" id="ARBA00022563"/>
    </source>
</evidence>
<evidence type="ECO:0000256" key="6">
    <source>
        <dbReference type="ARBA" id="ARBA00023002"/>
    </source>
</evidence>
<keyword evidence="5" id="KW-0521">NADP</keyword>
<keyword evidence="4" id="KW-0378">Hydrolase</keyword>
<dbReference type="InterPro" id="IPR000672">
    <property type="entry name" value="THF_DH/CycHdrlase"/>
</dbReference>
<evidence type="ECO:0000256" key="4">
    <source>
        <dbReference type="ARBA" id="ARBA00022801"/>
    </source>
</evidence>
<dbReference type="SUPFAM" id="SSF53223">
    <property type="entry name" value="Aminoacid dehydrogenase-like, N-terminal domain"/>
    <property type="match status" value="1"/>
</dbReference>
<reference evidence="10" key="1">
    <citation type="submission" date="2018-05" db="EMBL/GenBank/DDBJ databases">
        <authorList>
            <person name="Lanie J.A."/>
            <person name="Ng W.-L."/>
            <person name="Kazmierczak K.M."/>
            <person name="Andrzejewski T.M."/>
            <person name="Davidsen T.M."/>
            <person name="Wayne K.J."/>
            <person name="Tettelin H."/>
            <person name="Glass J.I."/>
            <person name="Rusch D."/>
            <person name="Podicherti R."/>
            <person name="Tsui H.-C.T."/>
            <person name="Winkler M.E."/>
        </authorList>
    </citation>
    <scope>NUCLEOTIDE SEQUENCE</scope>
</reference>
<comment type="pathway">
    <text evidence="1">One-carbon metabolism; tetrahydrofolate interconversion.</text>
</comment>
<evidence type="ECO:0000259" key="8">
    <source>
        <dbReference type="Pfam" id="PF00763"/>
    </source>
</evidence>
<dbReference type="EMBL" id="UINC01003253">
    <property type="protein sequence ID" value="SVA04692.1"/>
    <property type="molecule type" value="Genomic_DNA"/>
</dbReference>
<evidence type="ECO:0000256" key="2">
    <source>
        <dbReference type="ARBA" id="ARBA00011738"/>
    </source>
</evidence>
<dbReference type="GO" id="GO:0005829">
    <property type="term" value="C:cytosol"/>
    <property type="evidence" value="ECO:0007669"/>
    <property type="project" value="TreeGrafter"/>
</dbReference>